<dbReference type="GO" id="GO:0005634">
    <property type="term" value="C:nucleus"/>
    <property type="evidence" value="ECO:0007669"/>
    <property type="project" value="TreeGrafter"/>
</dbReference>
<dbReference type="Pfam" id="PF08241">
    <property type="entry name" value="Methyltransf_11"/>
    <property type="match status" value="1"/>
</dbReference>
<dbReference type="InterPro" id="IPR020904">
    <property type="entry name" value="Sc_DH/Rdtase_CS"/>
</dbReference>
<feature type="transmembrane region" description="Helical" evidence="4">
    <location>
        <begin position="698"/>
        <end position="717"/>
    </location>
</feature>
<gene>
    <name evidence="6" type="ORF">FUG_LOCUS34951</name>
</gene>
<feature type="region of interest" description="Disordered" evidence="3">
    <location>
        <begin position="387"/>
        <end position="412"/>
    </location>
</feature>
<feature type="transmembrane region" description="Helical" evidence="4">
    <location>
        <begin position="776"/>
        <end position="796"/>
    </location>
</feature>
<reference evidence="6" key="1">
    <citation type="submission" date="2019-04" db="EMBL/GenBank/DDBJ databases">
        <authorList>
            <person name="Melise S."/>
            <person name="Noan J."/>
            <person name="Okalmin O."/>
        </authorList>
    </citation>
    <scope>NUCLEOTIDE SEQUENCE</scope>
    <source>
        <strain evidence="6">FN9</strain>
    </source>
</reference>
<proteinExistence type="predicted"/>
<dbReference type="PANTHER" id="PTHR31644:SF1">
    <property type="entry name" value="ZN(II)2CYS6 TRANSCRIPTION FACTOR (EUROFUNG)"/>
    <property type="match status" value="1"/>
</dbReference>
<evidence type="ECO:0000256" key="2">
    <source>
        <dbReference type="ARBA" id="ARBA00023242"/>
    </source>
</evidence>
<accession>A0A4E9EAB6</accession>
<dbReference type="SUPFAM" id="SSF53335">
    <property type="entry name" value="S-adenosyl-L-methionine-dependent methyltransferases"/>
    <property type="match status" value="1"/>
</dbReference>
<keyword evidence="4" id="KW-0472">Membrane</keyword>
<dbReference type="AlphaFoldDB" id="A0A4E9EAB6"/>
<keyword evidence="4" id="KW-1133">Transmembrane helix</keyword>
<feature type="compositionally biased region" description="Polar residues" evidence="3">
    <location>
        <begin position="303"/>
        <end position="321"/>
    </location>
</feature>
<keyword evidence="2" id="KW-0539">Nucleus</keyword>
<evidence type="ECO:0000256" key="4">
    <source>
        <dbReference type="SAM" id="Phobius"/>
    </source>
</evidence>
<feature type="compositionally biased region" description="Basic and acidic residues" evidence="3">
    <location>
        <begin position="322"/>
        <end position="333"/>
    </location>
</feature>
<dbReference type="InterPro" id="IPR002347">
    <property type="entry name" value="SDR_fam"/>
</dbReference>
<sequence>MTLRLQPVNNDIKGRLALVTGSSGGIGSTVARALASEGCDIAIHYSSNKDKADNLAQELSKTYPSQLFVTVKADLSQRESTRSLVPNLLSQDAVSSKHHAVSILVANAGLGRRIRDVSDIREDDWDEMMEINSRSQFVVTKGCIEGMRKQGWGRVILVGSIAARGSGLNGCHYAASKGALSSMGQNLATLLAPEGITVNIVSPAMIGSTGMIPPPKSETWDKGCDLEGLKETDPGLAIATSVPIHRLGCPDEVCNVIIIDSTGIPGDPPCRRCIEKHQECVLATSRRGGRRIKGQRLSHHRPSNGSHKTPENGTIRQMDTSSRAHAERSRDTEEPSEWLSSHLGSDSNDEEEEEGRDAVQLQGHFTSSDLLNPSDALDLLAHVADMEPESHNRNQPQEAVRQAEGPGRVAGASQGVCNYPPIESGALTLSEASFFIEQYHDNFHIFFPIAYSAIFDYTHLLESIEKEQYLITAILTVATKDDPSWSKAHTACARYMESQISKLIYTGSTTVGAVEALLILAEWAPQPLEEDLMIGCGKEDQGSWMLVGVAIRLAYLQNLEQTGLTQRDGDKTEELSRKRIAWAACYMSDRQVSIRLGKGFWSRGPGPSINLRAADFPYLQTQTLGNDNLALLFQAHLEMTQLFSNAHDILYSSTSHREQLYTGGEYVRYIDDFSAVLRRWKLSWGGLSFIPCVKASLMLSYDFLRLYINAFAFQANLNRIVRRQRKRPAGPLFSELAAAPDARFIYESIDAANSILCTINSFIDPVKVFKYMPLKFYLYVIYAAVFLFKAIFAGAIKPSEARGVRRAIYETISRLQKTSDNQQCLGQRYARSLKLLWLKMLGKSRSQAARAEEPSDSIVAINRAAHQGPMDQNQPTPSSDPFNSFSWKDLHSLGEFISNEETSLFNENFIISPEQDSIQGIEGPDHMDLPFSSYFSAFAANYVQQTGRSTRRVFEESFEEIQATKPINKDSVVHDNAAGPGIAASVILGTLPAEEVPQILVTDNVPPMIQGAKDSFTSWSQVESKILDSLNLEGIPDDHFTHSILNFSVFTLADPVKGLKEMQRTLKPDGLAVISCWKTFGAGQLIHAAQAIVRPDLPPLKLPHPEFFELGVLEKTTAEAGFDSANFKLLEKSIVVSGPELDDGLKKFMLGPLMAPARAGFTEEDEKKWPLAVDEVIKKEVEIHGGVKFDGWVLLVQK</sequence>
<feature type="region of interest" description="Disordered" evidence="3">
    <location>
        <begin position="285"/>
        <end position="358"/>
    </location>
</feature>
<dbReference type="PRINTS" id="PR00081">
    <property type="entry name" value="GDHRDH"/>
</dbReference>
<dbReference type="GO" id="GO:0008270">
    <property type="term" value="F:zinc ion binding"/>
    <property type="evidence" value="ECO:0007669"/>
    <property type="project" value="InterPro"/>
</dbReference>
<dbReference type="InterPro" id="IPR052780">
    <property type="entry name" value="AAA_Catabolism_Regulators"/>
</dbReference>
<evidence type="ECO:0000313" key="6">
    <source>
        <dbReference type="EMBL" id="VIO52498.1"/>
    </source>
</evidence>
<dbReference type="Gene3D" id="3.40.50.720">
    <property type="entry name" value="NAD(P)-binding Rossmann-like Domain"/>
    <property type="match status" value="1"/>
</dbReference>
<dbReference type="GO" id="GO:0003677">
    <property type="term" value="F:DNA binding"/>
    <property type="evidence" value="ECO:0007669"/>
    <property type="project" value="InterPro"/>
</dbReference>
<dbReference type="EMBL" id="CAAKMV010000033">
    <property type="protein sequence ID" value="VIO52498.1"/>
    <property type="molecule type" value="Genomic_DNA"/>
</dbReference>
<evidence type="ECO:0000256" key="1">
    <source>
        <dbReference type="ARBA" id="ARBA00022857"/>
    </source>
</evidence>
<dbReference type="Pfam" id="PF04082">
    <property type="entry name" value="Fungal_trans"/>
    <property type="match status" value="1"/>
</dbReference>
<dbReference type="SUPFAM" id="SSF51735">
    <property type="entry name" value="NAD(P)-binding Rossmann-fold domains"/>
    <property type="match status" value="1"/>
</dbReference>
<protein>
    <recommendedName>
        <fullName evidence="5">Xylanolytic transcriptional activator regulatory domain-containing protein</fullName>
    </recommendedName>
</protein>
<dbReference type="GO" id="GO:0006351">
    <property type="term" value="P:DNA-templated transcription"/>
    <property type="evidence" value="ECO:0007669"/>
    <property type="project" value="InterPro"/>
</dbReference>
<evidence type="ECO:0000259" key="5">
    <source>
        <dbReference type="SMART" id="SM00906"/>
    </source>
</evidence>
<dbReference type="InterPro" id="IPR036291">
    <property type="entry name" value="NAD(P)-bd_dom_sf"/>
</dbReference>
<name>A0A4E9EAB6_GIBZA</name>
<dbReference type="CDD" id="cd05233">
    <property type="entry name" value="SDR_c"/>
    <property type="match status" value="1"/>
</dbReference>
<dbReference type="PANTHER" id="PTHR31644">
    <property type="entry name" value="TRANSCRIPTIONAL ACTIVATOR ARO80-RELATED"/>
    <property type="match status" value="1"/>
</dbReference>
<dbReference type="GO" id="GO:0000981">
    <property type="term" value="F:DNA-binding transcription factor activity, RNA polymerase II-specific"/>
    <property type="evidence" value="ECO:0007669"/>
    <property type="project" value="TreeGrafter"/>
</dbReference>
<keyword evidence="4" id="KW-0812">Transmembrane</keyword>
<keyword evidence="1" id="KW-0521">NADP</keyword>
<dbReference type="InterPro" id="IPR029063">
    <property type="entry name" value="SAM-dependent_MTases_sf"/>
</dbReference>
<dbReference type="GO" id="GO:0008757">
    <property type="term" value="F:S-adenosylmethionine-dependent methyltransferase activity"/>
    <property type="evidence" value="ECO:0007669"/>
    <property type="project" value="InterPro"/>
</dbReference>
<dbReference type="Gene3D" id="3.40.50.150">
    <property type="entry name" value="Vaccinia Virus protein VP39"/>
    <property type="match status" value="1"/>
</dbReference>
<dbReference type="PROSITE" id="PS00061">
    <property type="entry name" value="ADH_SHORT"/>
    <property type="match status" value="1"/>
</dbReference>
<dbReference type="Pfam" id="PF00106">
    <property type="entry name" value="adh_short"/>
    <property type="match status" value="1"/>
</dbReference>
<dbReference type="CDD" id="cd12148">
    <property type="entry name" value="fungal_TF_MHR"/>
    <property type="match status" value="1"/>
</dbReference>
<dbReference type="InterPro" id="IPR007219">
    <property type="entry name" value="XnlR_reg_dom"/>
</dbReference>
<organism evidence="6">
    <name type="scientific">Gibberella zeae</name>
    <name type="common">Wheat head blight fungus</name>
    <name type="synonym">Fusarium graminearum</name>
    <dbReference type="NCBI Taxonomy" id="5518"/>
    <lineage>
        <taxon>Eukaryota</taxon>
        <taxon>Fungi</taxon>
        <taxon>Dikarya</taxon>
        <taxon>Ascomycota</taxon>
        <taxon>Pezizomycotina</taxon>
        <taxon>Sordariomycetes</taxon>
        <taxon>Hypocreomycetidae</taxon>
        <taxon>Hypocreales</taxon>
        <taxon>Nectriaceae</taxon>
        <taxon>Fusarium</taxon>
    </lineage>
</organism>
<evidence type="ECO:0000256" key="3">
    <source>
        <dbReference type="SAM" id="MobiDB-lite"/>
    </source>
</evidence>
<dbReference type="InterPro" id="IPR013216">
    <property type="entry name" value="Methyltransf_11"/>
</dbReference>
<feature type="domain" description="Xylanolytic transcriptional activator regulatory" evidence="5">
    <location>
        <begin position="543"/>
        <end position="619"/>
    </location>
</feature>
<dbReference type="SMART" id="SM00906">
    <property type="entry name" value="Fungal_trans"/>
    <property type="match status" value="1"/>
</dbReference>
<feature type="compositionally biased region" description="Basic residues" evidence="3">
    <location>
        <begin position="287"/>
        <end position="302"/>
    </location>
</feature>